<feature type="domain" description="Protein kinase" evidence="7">
    <location>
        <begin position="47"/>
        <end position="316"/>
    </location>
</feature>
<evidence type="ECO:0000256" key="6">
    <source>
        <dbReference type="SAM" id="Phobius"/>
    </source>
</evidence>
<dbReference type="EMBL" id="DVLL01000021">
    <property type="protein sequence ID" value="HIT59211.1"/>
    <property type="molecule type" value="Genomic_DNA"/>
</dbReference>
<evidence type="ECO:0000256" key="1">
    <source>
        <dbReference type="ARBA" id="ARBA00022527"/>
    </source>
</evidence>
<dbReference type="InterPro" id="IPR000719">
    <property type="entry name" value="Prot_kinase_dom"/>
</dbReference>
<dbReference type="Pfam" id="PF03793">
    <property type="entry name" value="PASTA"/>
    <property type="match status" value="1"/>
</dbReference>
<keyword evidence="1" id="KW-0723">Serine/threonine-protein kinase</keyword>
<reference evidence="8" key="2">
    <citation type="journal article" date="2021" name="PeerJ">
        <title>Extensive microbial diversity within the chicken gut microbiome revealed by metagenomics and culture.</title>
        <authorList>
            <person name="Gilroy R."/>
            <person name="Ravi A."/>
            <person name="Getino M."/>
            <person name="Pursley I."/>
            <person name="Horton D.L."/>
            <person name="Alikhan N.F."/>
            <person name="Baker D."/>
            <person name="Gharbi K."/>
            <person name="Hall N."/>
            <person name="Watson M."/>
            <person name="Adriaenssens E.M."/>
            <person name="Foster-Nyarko E."/>
            <person name="Jarju S."/>
            <person name="Secka A."/>
            <person name="Antonio M."/>
            <person name="Oren A."/>
            <person name="Chaudhuri R.R."/>
            <person name="La Ragione R."/>
            <person name="Hildebrand F."/>
            <person name="Pallen M.J."/>
        </authorList>
    </citation>
    <scope>NUCLEOTIDE SEQUENCE</scope>
    <source>
        <strain evidence="8">CHK33-4379</strain>
    </source>
</reference>
<reference evidence="8" key="1">
    <citation type="submission" date="2020-10" db="EMBL/GenBank/DDBJ databases">
        <authorList>
            <person name="Gilroy R."/>
        </authorList>
    </citation>
    <scope>NUCLEOTIDE SEQUENCE</scope>
    <source>
        <strain evidence="8">CHK33-4379</strain>
    </source>
</reference>
<dbReference type="SUPFAM" id="SSF56112">
    <property type="entry name" value="Protein kinase-like (PK-like)"/>
    <property type="match status" value="1"/>
</dbReference>
<comment type="caution">
    <text evidence="8">The sequence shown here is derived from an EMBL/GenBank/DDBJ whole genome shotgun (WGS) entry which is preliminary data.</text>
</comment>
<dbReference type="InterPro" id="IPR005543">
    <property type="entry name" value="PASTA_dom"/>
</dbReference>
<keyword evidence="4 8" id="KW-0418">Kinase</keyword>
<dbReference type="PANTHER" id="PTHR24345">
    <property type="entry name" value="SERINE/THREONINE-PROTEIN KINASE PLK"/>
    <property type="match status" value="1"/>
</dbReference>
<dbReference type="GO" id="GO:0005524">
    <property type="term" value="F:ATP binding"/>
    <property type="evidence" value="ECO:0007669"/>
    <property type="project" value="UniProtKB-KW"/>
</dbReference>
<sequence>MSDIKKLCMGCMEQLGEIGTCRFCGYTDGTPNPPAYLKPKTILDSRYVVGRLLSYNGESALYMGFDNNEGAKVYVREYMPDAICERSRESSDIIINPASVVQYKNYMSEFVELNKSLTRFRTMSHIIAPSDMFYDNNTAYVIMPYCESVTLKEYLQQNAGELTWEQVKKMFPPLLTTLGCLHNAGIVHRGISLENILVTDKNELRLTGFSIPEIRTVNTDLAPELYAGYSAPEQYAASEWDGTWTDVYSVAAVMYRLLTGCMPTEAMARVGNDSLLEPNKINPHIPANVSKVIMQAMLLSCQRRIQTITDFVTKLFEEPSYMDTLPKGATQTIPIQITRQERLKAERRRRRKKSNAGMFVGAAFLVVIVVVAFVALIVMFLPDNEPPADDGAENPQGSSPIVTNPVGEVTTEPIVTTTPPETTQPTMQTQGVMFIMPNLVGEEYISVEESTTWKDRLEFEAVYDYSDDYDRGVIFDQDIPAGTELYPVQHVKLFVSQGYATVTIPDFMNEFGMRMTGEEYVTLLDELNIKYEFRDLNTPNIASGYVMGVYCPETSSGVGGSINVKDGNTLYVDISVFSPGMDAAG</sequence>
<evidence type="ECO:0000313" key="9">
    <source>
        <dbReference type="Proteomes" id="UP000824136"/>
    </source>
</evidence>
<feature type="transmembrane region" description="Helical" evidence="6">
    <location>
        <begin position="356"/>
        <end position="381"/>
    </location>
</feature>
<dbReference type="PROSITE" id="PS50011">
    <property type="entry name" value="PROTEIN_KINASE_DOM"/>
    <property type="match status" value="1"/>
</dbReference>
<dbReference type="Gene3D" id="1.10.510.10">
    <property type="entry name" value="Transferase(Phosphotransferase) domain 1"/>
    <property type="match status" value="1"/>
</dbReference>
<keyword evidence="3" id="KW-0547">Nucleotide-binding</keyword>
<dbReference type="Pfam" id="PF00069">
    <property type="entry name" value="Pkinase"/>
    <property type="match status" value="1"/>
</dbReference>
<evidence type="ECO:0000256" key="5">
    <source>
        <dbReference type="ARBA" id="ARBA00022840"/>
    </source>
</evidence>
<evidence type="ECO:0000256" key="3">
    <source>
        <dbReference type="ARBA" id="ARBA00022741"/>
    </source>
</evidence>
<gene>
    <name evidence="8" type="ORF">IAC39_05840</name>
</gene>
<dbReference type="PANTHER" id="PTHR24345:SF91">
    <property type="entry name" value="SERINE_THREONINE-PROTEIN KINASE PLK4"/>
    <property type="match status" value="1"/>
</dbReference>
<keyword evidence="6" id="KW-1133">Transmembrane helix</keyword>
<dbReference type="AlphaFoldDB" id="A0A9D1KKL7"/>
<keyword evidence="6" id="KW-0812">Transmembrane</keyword>
<accession>A0A9D1KKL7</accession>
<keyword evidence="6" id="KW-0472">Membrane</keyword>
<dbReference type="SMART" id="SM00220">
    <property type="entry name" value="S_TKc"/>
    <property type="match status" value="1"/>
</dbReference>
<evidence type="ECO:0000313" key="8">
    <source>
        <dbReference type="EMBL" id="HIT59211.1"/>
    </source>
</evidence>
<dbReference type="InterPro" id="IPR011009">
    <property type="entry name" value="Kinase-like_dom_sf"/>
</dbReference>
<dbReference type="Proteomes" id="UP000824136">
    <property type="component" value="Unassembled WGS sequence"/>
</dbReference>
<organism evidence="8 9">
    <name type="scientific">Candidatus Faeciplasma pullistercoris</name>
    <dbReference type="NCBI Taxonomy" id="2840800"/>
    <lineage>
        <taxon>Bacteria</taxon>
        <taxon>Bacillati</taxon>
        <taxon>Bacillota</taxon>
        <taxon>Clostridia</taxon>
        <taxon>Eubacteriales</taxon>
        <taxon>Oscillospiraceae</taxon>
        <taxon>Oscillospiraceae incertae sedis</taxon>
        <taxon>Candidatus Faeciplasma</taxon>
    </lineage>
</organism>
<protein>
    <submittedName>
        <fullName evidence="8">Protein kinase</fullName>
    </submittedName>
</protein>
<proteinExistence type="predicted"/>
<dbReference type="GO" id="GO:0004674">
    <property type="term" value="F:protein serine/threonine kinase activity"/>
    <property type="evidence" value="ECO:0007669"/>
    <property type="project" value="UniProtKB-KW"/>
</dbReference>
<name>A0A9D1KKL7_9FIRM</name>
<evidence type="ECO:0000259" key="7">
    <source>
        <dbReference type="PROSITE" id="PS50011"/>
    </source>
</evidence>
<evidence type="ECO:0000256" key="4">
    <source>
        <dbReference type="ARBA" id="ARBA00022777"/>
    </source>
</evidence>
<evidence type="ECO:0000256" key="2">
    <source>
        <dbReference type="ARBA" id="ARBA00022679"/>
    </source>
</evidence>
<keyword evidence="2" id="KW-0808">Transferase</keyword>
<keyword evidence="5" id="KW-0067">ATP-binding</keyword>
<dbReference type="Gene3D" id="3.30.10.20">
    <property type="match status" value="1"/>
</dbReference>
<dbReference type="CDD" id="cd06577">
    <property type="entry name" value="PASTA_pknB"/>
    <property type="match status" value="1"/>
</dbReference>